<gene>
    <name evidence="2" type="ORF">ACMD2_25410</name>
</gene>
<reference evidence="2 3" key="1">
    <citation type="journal article" date="2016" name="DNA Res.">
        <title>The draft genome of MD-2 pineapple using hybrid error correction of long reads.</title>
        <authorList>
            <person name="Redwan R.M."/>
            <person name="Saidin A."/>
            <person name="Kumar S.V."/>
        </authorList>
    </citation>
    <scope>NUCLEOTIDE SEQUENCE [LARGE SCALE GENOMIC DNA]</scope>
    <source>
        <strain evidence="3">cv. MD2</strain>
        <tissue evidence="2">Leaf</tissue>
    </source>
</reference>
<comment type="caution">
    <text evidence="2">The sequence shown here is derived from an EMBL/GenBank/DDBJ whole genome shotgun (WGS) entry which is preliminary data.</text>
</comment>
<feature type="non-terminal residue" evidence="2">
    <location>
        <position position="76"/>
    </location>
</feature>
<evidence type="ECO:0000256" key="1">
    <source>
        <dbReference type="SAM" id="Phobius"/>
    </source>
</evidence>
<keyword evidence="1" id="KW-1133">Transmembrane helix</keyword>
<dbReference type="STRING" id="4615.A0A199UPP5"/>
<evidence type="ECO:0000313" key="2">
    <source>
        <dbReference type="EMBL" id="OAY66787.1"/>
    </source>
</evidence>
<keyword evidence="1" id="KW-0472">Membrane</keyword>
<dbReference type="EMBL" id="LSRQ01005920">
    <property type="protein sequence ID" value="OAY66787.1"/>
    <property type="molecule type" value="Genomic_DNA"/>
</dbReference>
<feature type="transmembrane region" description="Helical" evidence="1">
    <location>
        <begin position="13"/>
        <end position="34"/>
    </location>
</feature>
<dbReference type="AlphaFoldDB" id="A0A199UPP5"/>
<proteinExistence type="predicted"/>
<dbReference type="Proteomes" id="UP000092600">
    <property type="component" value="Unassembled WGS sequence"/>
</dbReference>
<protein>
    <submittedName>
        <fullName evidence="2">Tobamovirus multiplication protein 2A</fullName>
    </submittedName>
</protein>
<evidence type="ECO:0000313" key="3">
    <source>
        <dbReference type="Proteomes" id="UP000092600"/>
    </source>
</evidence>
<keyword evidence="1" id="KW-0812">Transmembrane</keyword>
<sequence length="76" mass="8388">MACNGFFECLLKLLNFVLTITGLAMVGYGVYLLVEWTKISAGGDGNHELLNLGRPMLAAVVSPWDDIVEKLPKAWY</sequence>
<organism evidence="2 3">
    <name type="scientific">Ananas comosus</name>
    <name type="common">Pineapple</name>
    <name type="synonym">Ananas ananas</name>
    <dbReference type="NCBI Taxonomy" id="4615"/>
    <lineage>
        <taxon>Eukaryota</taxon>
        <taxon>Viridiplantae</taxon>
        <taxon>Streptophyta</taxon>
        <taxon>Embryophyta</taxon>
        <taxon>Tracheophyta</taxon>
        <taxon>Spermatophyta</taxon>
        <taxon>Magnoliopsida</taxon>
        <taxon>Liliopsida</taxon>
        <taxon>Poales</taxon>
        <taxon>Bromeliaceae</taxon>
        <taxon>Bromelioideae</taxon>
        <taxon>Ananas</taxon>
    </lineage>
</organism>
<accession>A0A199UPP5</accession>
<name>A0A199UPP5_ANACO</name>